<dbReference type="Proteomes" id="UP000013827">
    <property type="component" value="Unassembled WGS sequence"/>
</dbReference>
<evidence type="ECO:0000313" key="2">
    <source>
        <dbReference type="EnsemblProtists" id="EOD19296"/>
    </source>
</evidence>
<dbReference type="AlphaFoldDB" id="A0A0D3J711"/>
<dbReference type="GeneID" id="17264841"/>
<sequence>MEVEQAPPDPTNFGSAPPDLTNFSPNLSVHAPTFVPPMALPMGMQGHPQGYDFVPMAGPHFVPMVIDGEQMWSIQMQSAPPMHPPHPSHFQHPPFSPHLPPHPPYSPHGHPSPPHFAMPPQPMDVLQRGMRRAPPPRHTQGRHGPPPPVQVGFELDGREGPMTPDKERRAPRGEQTRNRRGPRGKGGEHVKHNREPGKTPRAFWARQYKTKGAPPLPCPWTPPSPMPH</sequence>
<feature type="compositionally biased region" description="Basic and acidic residues" evidence="1">
    <location>
        <begin position="155"/>
        <end position="177"/>
    </location>
</feature>
<feature type="compositionally biased region" description="Pro residues" evidence="1">
    <location>
        <begin position="94"/>
        <end position="122"/>
    </location>
</feature>
<accession>A0A0D3J711</accession>
<feature type="region of interest" description="Disordered" evidence="1">
    <location>
        <begin position="80"/>
        <end position="228"/>
    </location>
</feature>
<reference evidence="3" key="1">
    <citation type="journal article" date="2013" name="Nature">
        <title>Pan genome of the phytoplankton Emiliania underpins its global distribution.</title>
        <authorList>
            <person name="Read B.A."/>
            <person name="Kegel J."/>
            <person name="Klute M.J."/>
            <person name="Kuo A."/>
            <person name="Lefebvre S.C."/>
            <person name="Maumus F."/>
            <person name="Mayer C."/>
            <person name="Miller J."/>
            <person name="Monier A."/>
            <person name="Salamov A."/>
            <person name="Young J."/>
            <person name="Aguilar M."/>
            <person name="Claverie J.M."/>
            <person name="Frickenhaus S."/>
            <person name="Gonzalez K."/>
            <person name="Herman E.K."/>
            <person name="Lin Y.C."/>
            <person name="Napier J."/>
            <person name="Ogata H."/>
            <person name="Sarno A.F."/>
            <person name="Shmutz J."/>
            <person name="Schroeder D."/>
            <person name="de Vargas C."/>
            <person name="Verret F."/>
            <person name="von Dassow P."/>
            <person name="Valentin K."/>
            <person name="Van de Peer Y."/>
            <person name="Wheeler G."/>
            <person name="Dacks J.B."/>
            <person name="Delwiche C.F."/>
            <person name="Dyhrman S.T."/>
            <person name="Glockner G."/>
            <person name="John U."/>
            <person name="Richards T."/>
            <person name="Worden A.Z."/>
            <person name="Zhang X."/>
            <person name="Grigoriev I.V."/>
            <person name="Allen A.E."/>
            <person name="Bidle K."/>
            <person name="Borodovsky M."/>
            <person name="Bowler C."/>
            <person name="Brownlee C."/>
            <person name="Cock J.M."/>
            <person name="Elias M."/>
            <person name="Gladyshev V.N."/>
            <person name="Groth M."/>
            <person name="Guda C."/>
            <person name="Hadaegh A."/>
            <person name="Iglesias-Rodriguez M.D."/>
            <person name="Jenkins J."/>
            <person name="Jones B.M."/>
            <person name="Lawson T."/>
            <person name="Leese F."/>
            <person name="Lindquist E."/>
            <person name="Lobanov A."/>
            <person name="Lomsadze A."/>
            <person name="Malik S.B."/>
            <person name="Marsh M.E."/>
            <person name="Mackinder L."/>
            <person name="Mock T."/>
            <person name="Mueller-Roeber B."/>
            <person name="Pagarete A."/>
            <person name="Parker M."/>
            <person name="Probert I."/>
            <person name="Quesneville H."/>
            <person name="Raines C."/>
            <person name="Rensing S.A."/>
            <person name="Riano-Pachon D.M."/>
            <person name="Richier S."/>
            <person name="Rokitta S."/>
            <person name="Shiraiwa Y."/>
            <person name="Soanes D.M."/>
            <person name="van der Giezen M."/>
            <person name="Wahlund T.M."/>
            <person name="Williams B."/>
            <person name="Wilson W."/>
            <person name="Wolfe G."/>
            <person name="Wurch L.L."/>
        </authorList>
    </citation>
    <scope>NUCLEOTIDE SEQUENCE</scope>
</reference>
<reference evidence="2" key="2">
    <citation type="submission" date="2024-10" db="UniProtKB">
        <authorList>
            <consortium name="EnsemblProtists"/>
        </authorList>
    </citation>
    <scope>IDENTIFICATION</scope>
</reference>
<feature type="compositionally biased region" description="Pro residues" evidence="1">
    <location>
        <begin position="214"/>
        <end position="228"/>
    </location>
</feature>
<evidence type="ECO:0008006" key="4">
    <source>
        <dbReference type="Google" id="ProtNLM"/>
    </source>
</evidence>
<proteinExistence type="predicted"/>
<name>A0A0D3J711_EMIH1</name>
<feature type="compositionally biased region" description="Basic residues" evidence="1">
    <location>
        <begin position="129"/>
        <end position="141"/>
    </location>
</feature>
<evidence type="ECO:0000313" key="3">
    <source>
        <dbReference type="Proteomes" id="UP000013827"/>
    </source>
</evidence>
<feature type="region of interest" description="Disordered" evidence="1">
    <location>
        <begin position="1"/>
        <end position="24"/>
    </location>
</feature>
<dbReference type="EnsemblProtists" id="EOD19296">
    <property type="protein sequence ID" value="EOD19296"/>
    <property type="gene ID" value="EMIHUDRAFT_118043"/>
</dbReference>
<dbReference type="RefSeq" id="XP_005771725.1">
    <property type="nucleotide sequence ID" value="XM_005771668.1"/>
</dbReference>
<evidence type="ECO:0000256" key="1">
    <source>
        <dbReference type="SAM" id="MobiDB-lite"/>
    </source>
</evidence>
<organism evidence="2 3">
    <name type="scientific">Emiliania huxleyi (strain CCMP1516)</name>
    <dbReference type="NCBI Taxonomy" id="280463"/>
    <lineage>
        <taxon>Eukaryota</taxon>
        <taxon>Haptista</taxon>
        <taxon>Haptophyta</taxon>
        <taxon>Prymnesiophyceae</taxon>
        <taxon>Isochrysidales</taxon>
        <taxon>Noelaerhabdaceae</taxon>
        <taxon>Emiliania</taxon>
    </lineage>
</organism>
<dbReference type="HOGENOM" id="CLU_1216683_0_0_1"/>
<protein>
    <recommendedName>
        <fullName evidence="4">AP2/ERF domain-containing protein</fullName>
    </recommendedName>
</protein>
<feature type="compositionally biased region" description="Basic and acidic residues" evidence="1">
    <location>
        <begin position="185"/>
        <end position="198"/>
    </location>
</feature>
<dbReference type="KEGG" id="ehx:EMIHUDRAFT_118043"/>
<dbReference type="PaxDb" id="2903-EOD19296"/>
<keyword evidence="3" id="KW-1185">Reference proteome</keyword>